<dbReference type="PANTHER" id="PTHR13504">
    <property type="entry name" value="FIDO DOMAIN-CONTAINING PROTEIN DDB_G0283145"/>
    <property type="match status" value="1"/>
</dbReference>
<dbReference type="RefSeq" id="WP_126768485.1">
    <property type="nucleotide sequence ID" value="NZ_PIPJ01000016.1"/>
</dbReference>
<feature type="site" description="Important for autoinhibition of adenylyltransferase activity" evidence="3">
    <location>
        <position position="54"/>
    </location>
</feature>
<dbReference type="Pfam" id="PF13412">
    <property type="entry name" value="HTH_24"/>
    <property type="match status" value="1"/>
</dbReference>
<dbReference type="EMBL" id="PIPJ01000016">
    <property type="protein sequence ID" value="RUO18101.1"/>
    <property type="molecule type" value="Genomic_DNA"/>
</dbReference>
<dbReference type="PROSITE" id="PS51459">
    <property type="entry name" value="FIDO"/>
    <property type="match status" value="1"/>
</dbReference>
<gene>
    <name evidence="5" type="ORF">CWE08_11925</name>
</gene>
<dbReference type="InterPro" id="IPR040198">
    <property type="entry name" value="Fido_containing"/>
</dbReference>
<dbReference type="Proteomes" id="UP000288395">
    <property type="component" value="Unassembled WGS sequence"/>
</dbReference>
<dbReference type="Gene3D" id="1.10.10.10">
    <property type="entry name" value="Winged helix-like DNA-binding domain superfamily/Winged helix DNA-binding domain"/>
    <property type="match status" value="1"/>
</dbReference>
<dbReference type="InterPro" id="IPR036390">
    <property type="entry name" value="WH_DNA-bd_sf"/>
</dbReference>
<keyword evidence="2" id="KW-0067">ATP-binding</keyword>
<dbReference type="InterPro" id="IPR036597">
    <property type="entry name" value="Fido-like_dom_sf"/>
</dbReference>
<dbReference type="Gene3D" id="1.10.3290.10">
    <property type="entry name" value="Fido-like domain"/>
    <property type="match status" value="1"/>
</dbReference>
<keyword evidence="6" id="KW-1185">Reference proteome</keyword>
<evidence type="ECO:0000256" key="2">
    <source>
        <dbReference type="PIRSR" id="PIRSR640198-2"/>
    </source>
</evidence>
<evidence type="ECO:0000313" key="5">
    <source>
        <dbReference type="EMBL" id="RUO18101.1"/>
    </source>
</evidence>
<feature type="active site" evidence="1">
    <location>
        <position position="177"/>
    </location>
</feature>
<dbReference type="PANTHER" id="PTHR13504:SF38">
    <property type="entry name" value="FIDO DOMAIN-CONTAINING PROTEIN"/>
    <property type="match status" value="1"/>
</dbReference>
<sequence length="329" mass="35933">MPYKPPFNITTDIVNLVAEISQQVGRLDASELNASPQLRKQNRIKTIAGTLAIEGNTLTESQVTAIVEGKHVMGSVRELAEVKGAIAAYDALPKLQPSSIKDLLTAHGLMMSDILVNAGEFRNKAVGIHKGNVVHHVAPPAHQVSGLMADLTDWLKHANDHPLITSSVFHYEFEFIHPFSDGNGRMGRLWQTLILSKWNPVFLSLPLESLIKDNQQNYYQALEQADTLGDSTPFVHFMLSVISQTLAQNAPANAPANVPVNVLTQIEGLKTPEAILLLLEANPALTRAQLADTLGKDIRTIGRALAKLQQAGKVKRIGSDKTGHWEVHL</sequence>
<dbReference type="InterPro" id="IPR003812">
    <property type="entry name" value="Fido"/>
</dbReference>
<comment type="caution">
    <text evidence="5">The sequence shown here is derived from an EMBL/GenBank/DDBJ whole genome shotgun (WGS) entry which is preliminary data.</text>
</comment>
<dbReference type="InterPro" id="IPR036388">
    <property type="entry name" value="WH-like_DNA-bd_sf"/>
</dbReference>
<dbReference type="GO" id="GO:0005524">
    <property type="term" value="F:ATP binding"/>
    <property type="evidence" value="ECO:0007669"/>
    <property type="project" value="UniProtKB-KW"/>
</dbReference>
<evidence type="ECO:0000313" key="6">
    <source>
        <dbReference type="Proteomes" id="UP000288395"/>
    </source>
</evidence>
<feature type="binding site" evidence="2">
    <location>
        <begin position="218"/>
        <end position="219"/>
    </location>
    <ligand>
        <name>ATP</name>
        <dbReference type="ChEBI" id="CHEBI:30616"/>
    </ligand>
</feature>
<keyword evidence="2" id="KW-0547">Nucleotide-binding</keyword>
<reference evidence="6" key="1">
    <citation type="journal article" date="2018" name="Front. Microbiol.">
        <title>Genome-Based Analysis Reveals the Taxonomy and Diversity of the Family Idiomarinaceae.</title>
        <authorList>
            <person name="Liu Y."/>
            <person name="Lai Q."/>
            <person name="Shao Z."/>
        </authorList>
    </citation>
    <scope>NUCLEOTIDE SEQUENCE [LARGE SCALE GENOMIC DNA]</scope>
    <source>
        <strain evidence="6">GBPy7</strain>
    </source>
</reference>
<feature type="binding site" evidence="2">
    <location>
        <begin position="181"/>
        <end position="188"/>
    </location>
    <ligand>
        <name>ATP</name>
        <dbReference type="ChEBI" id="CHEBI:30616"/>
    </ligand>
</feature>
<organism evidence="5 6">
    <name type="scientific">Aliidiomarina iranensis</name>
    <dbReference type="NCBI Taxonomy" id="1434071"/>
    <lineage>
        <taxon>Bacteria</taxon>
        <taxon>Pseudomonadati</taxon>
        <taxon>Pseudomonadota</taxon>
        <taxon>Gammaproteobacteria</taxon>
        <taxon>Alteromonadales</taxon>
        <taxon>Idiomarinaceae</taxon>
        <taxon>Aliidiomarina</taxon>
    </lineage>
</organism>
<feature type="binding site" evidence="2">
    <location>
        <begin position="133"/>
        <end position="136"/>
    </location>
    <ligand>
        <name>ATP</name>
        <dbReference type="ChEBI" id="CHEBI:30616"/>
    </ligand>
</feature>
<dbReference type="SUPFAM" id="SSF140931">
    <property type="entry name" value="Fic-like"/>
    <property type="match status" value="1"/>
</dbReference>
<protein>
    <submittedName>
        <fullName evidence="5">Cell filamentation protein Fic</fullName>
    </submittedName>
</protein>
<evidence type="ECO:0000259" key="4">
    <source>
        <dbReference type="PROSITE" id="PS51459"/>
    </source>
</evidence>
<dbReference type="Pfam" id="PF02661">
    <property type="entry name" value="Fic"/>
    <property type="match status" value="1"/>
</dbReference>
<dbReference type="SUPFAM" id="SSF46785">
    <property type="entry name" value="Winged helix' DNA-binding domain"/>
    <property type="match status" value="1"/>
</dbReference>
<evidence type="ECO:0000256" key="1">
    <source>
        <dbReference type="PIRSR" id="PIRSR640198-1"/>
    </source>
</evidence>
<feature type="domain" description="Fido" evidence="4">
    <location>
        <begin position="98"/>
        <end position="240"/>
    </location>
</feature>
<name>A0A432VPX7_9GAMM</name>
<dbReference type="AlphaFoldDB" id="A0A432VPX7"/>
<evidence type="ECO:0000256" key="3">
    <source>
        <dbReference type="PIRSR" id="PIRSR640198-3"/>
    </source>
</evidence>
<proteinExistence type="predicted"/>
<dbReference type="OrthoDB" id="9807853at2"/>
<accession>A0A432VPX7</accession>